<gene>
    <name evidence="1" type="primary">PARPA_10332.1 scaffold 40090</name>
</gene>
<dbReference type="AlphaFoldDB" id="A0A0B7NL70"/>
<dbReference type="EMBL" id="LN732835">
    <property type="protein sequence ID" value="CEP16077.1"/>
    <property type="molecule type" value="Genomic_DNA"/>
</dbReference>
<reference evidence="1 2" key="1">
    <citation type="submission" date="2014-09" db="EMBL/GenBank/DDBJ databases">
        <authorList>
            <person name="Ellenberger Sabrina"/>
        </authorList>
    </citation>
    <scope>NUCLEOTIDE SEQUENCE [LARGE SCALE GENOMIC DNA]</scope>
    <source>
        <strain evidence="1 2">CBS 412.66</strain>
    </source>
</reference>
<sequence length="327" mass="36795">MNTDIHRIGLLGLPNELVMYILVNFLDLKDLWCLYQASSELRIFASTVIRTTWKIDIKSSMKVQCRTALIALQEIAKQIVEFPVTSDTKKQAADNNNNKTNCLTVVGCNSEKEQALHQKIISGISSYKHKYVLIEDIDIRNRIRTAVDLIFHHAVFVSAIIRCRHGCPLSNACSWANNSSTETRKTNDSDAHRALAVVMVRLLIKLDASFPSYCREITYTLADNIKAFLEYTGYKLLANQSQQTQQLTLHSISACFDLMGAAFVGKILGDNHVDCAVQRTCELLGASTGKFKSILLTNLLDNWLVMKREVGTSELCRYIKVEIEKNA</sequence>
<dbReference type="Proteomes" id="UP000054107">
    <property type="component" value="Unassembled WGS sequence"/>
</dbReference>
<accession>A0A0B7NL70</accession>
<protein>
    <submittedName>
        <fullName evidence="1">Uncharacterized protein</fullName>
    </submittedName>
</protein>
<dbReference type="OrthoDB" id="2265055at2759"/>
<organism evidence="1 2">
    <name type="scientific">Parasitella parasitica</name>
    <dbReference type="NCBI Taxonomy" id="35722"/>
    <lineage>
        <taxon>Eukaryota</taxon>
        <taxon>Fungi</taxon>
        <taxon>Fungi incertae sedis</taxon>
        <taxon>Mucoromycota</taxon>
        <taxon>Mucoromycotina</taxon>
        <taxon>Mucoromycetes</taxon>
        <taxon>Mucorales</taxon>
        <taxon>Mucorineae</taxon>
        <taxon>Mucoraceae</taxon>
        <taxon>Parasitella</taxon>
    </lineage>
</organism>
<proteinExistence type="predicted"/>
<evidence type="ECO:0000313" key="1">
    <source>
        <dbReference type="EMBL" id="CEP16077.1"/>
    </source>
</evidence>
<name>A0A0B7NL70_9FUNG</name>
<keyword evidence="2" id="KW-1185">Reference proteome</keyword>
<dbReference type="STRING" id="35722.A0A0B7NL70"/>
<evidence type="ECO:0000313" key="2">
    <source>
        <dbReference type="Proteomes" id="UP000054107"/>
    </source>
</evidence>